<dbReference type="Pfam" id="PF19279">
    <property type="entry name" value="YegS_C"/>
    <property type="match status" value="1"/>
</dbReference>
<evidence type="ECO:0000256" key="3">
    <source>
        <dbReference type="ARBA" id="ARBA00022777"/>
    </source>
</evidence>
<dbReference type="InterPro" id="IPR050187">
    <property type="entry name" value="Lipid_Phosphate_FormReg"/>
</dbReference>
<comment type="caution">
    <text evidence="6">The sequence shown here is derived from an EMBL/GenBank/DDBJ whole genome shotgun (WGS) entry which is preliminary data.</text>
</comment>
<evidence type="ECO:0000313" key="6">
    <source>
        <dbReference type="EMBL" id="GAA4445764.1"/>
    </source>
</evidence>
<accession>A0ABP8M7E7</accession>
<organism evidence="6 7">
    <name type="scientific">Ravibacter arvi</name>
    <dbReference type="NCBI Taxonomy" id="2051041"/>
    <lineage>
        <taxon>Bacteria</taxon>
        <taxon>Pseudomonadati</taxon>
        <taxon>Bacteroidota</taxon>
        <taxon>Cytophagia</taxon>
        <taxon>Cytophagales</taxon>
        <taxon>Spirosomataceae</taxon>
        <taxon>Ravibacter</taxon>
    </lineage>
</organism>
<keyword evidence="4" id="KW-0067">ATP-binding</keyword>
<evidence type="ECO:0000259" key="5">
    <source>
        <dbReference type="PROSITE" id="PS50146"/>
    </source>
</evidence>
<dbReference type="Pfam" id="PF00781">
    <property type="entry name" value="DAGK_cat"/>
    <property type="match status" value="1"/>
</dbReference>
<protein>
    <submittedName>
        <fullName evidence="6">YegS/Rv2252/BmrU family lipid kinase</fullName>
    </submittedName>
</protein>
<feature type="domain" description="DAGKc" evidence="5">
    <location>
        <begin position="1"/>
        <end position="134"/>
    </location>
</feature>
<dbReference type="InterPro" id="IPR017438">
    <property type="entry name" value="ATP-NAD_kinase_N"/>
</dbReference>
<dbReference type="Gene3D" id="2.60.200.40">
    <property type="match status" value="1"/>
</dbReference>
<dbReference type="GO" id="GO:0016301">
    <property type="term" value="F:kinase activity"/>
    <property type="evidence" value="ECO:0007669"/>
    <property type="project" value="UniProtKB-KW"/>
</dbReference>
<dbReference type="Proteomes" id="UP001501508">
    <property type="component" value="Unassembled WGS sequence"/>
</dbReference>
<evidence type="ECO:0000313" key="7">
    <source>
        <dbReference type="Proteomes" id="UP001501508"/>
    </source>
</evidence>
<keyword evidence="1" id="KW-0808">Transferase</keyword>
<dbReference type="EMBL" id="BAABEY010000036">
    <property type="protein sequence ID" value="GAA4445764.1"/>
    <property type="molecule type" value="Genomic_DNA"/>
</dbReference>
<keyword evidence="2" id="KW-0547">Nucleotide-binding</keyword>
<dbReference type="PANTHER" id="PTHR12358">
    <property type="entry name" value="SPHINGOSINE KINASE"/>
    <property type="match status" value="1"/>
</dbReference>
<dbReference type="SMART" id="SM00046">
    <property type="entry name" value="DAGKc"/>
    <property type="match status" value="1"/>
</dbReference>
<dbReference type="RefSeq" id="WP_345032107.1">
    <property type="nucleotide sequence ID" value="NZ_BAABEY010000036.1"/>
</dbReference>
<dbReference type="InterPro" id="IPR016064">
    <property type="entry name" value="NAD/diacylglycerol_kinase_sf"/>
</dbReference>
<gene>
    <name evidence="6" type="ORF">GCM10023091_37770</name>
</gene>
<evidence type="ECO:0000256" key="1">
    <source>
        <dbReference type="ARBA" id="ARBA00022679"/>
    </source>
</evidence>
<keyword evidence="7" id="KW-1185">Reference proteome</keyword>
<evidence type="ECO:0000256" key="4">
    <source>
        <dbReference type="ARBA" id="ARBA00022840"/>
    </source>
</evidence>
<dbReference type="PANTHER" id="PTHR12358:SF106">
    <property type="entry name" value="LIPID KINASE YEGS"/>
    <property type="match status" value="1"/>
</dbReference>
<proteinExistence type="predicted"/>
<dbReference type="PROSITE" id="PS50146">
    <property type="entry name" value="DAGK"/>
    <property type="match status" value="1"/>
</dbReference>
<evidence type="ECO:0000256" key="2">
    <source>
        <dbReference type="ARBA" id="ARBA00022741"/>
    </source>
</evidence>
<reference evidence="7" key="1">
    <citation type="journal article" date="2019" name="Int. J. Syst. Evol. Microbiol.">
        <title>The Global Catalogue of Microorganisms (GCM) 10K type strain sequencing project: providing services to taxonomists for standard genome sequencing and annotation.</title>
        <authorList>
            <consortium name="The Broad Institute Genomics Platform"/>
            <consortium name="The Broad Institute Genome Sequencing Center for Infectious Disease"/>
            <person name="Wu L."/>
            <person name="Ma J."/>
        </authorList>
    </citation>
    <scope>NUCLEOTIDE SEQUENCE [LARGE SCALE GENOMIC DNA]</scope>
    <source>
        <strain evidence="7">JCM 31920</strain>
    </source>
</reference>
<dbReference type="InterPro" id="IPR045540">
    <property type="entry name" value="YegS/DAGK_C"/>
</dbReference>
<sequence>MALPYLFIVNPKSGDSAGKNLSHLTDFLENRMRALGHVAQVVITEAKNHATEITRTAVNSSNWRAIVAVGGDGTINEVASALLHTPVPLGIIPSGSGNGLARHLQIPMHPEGAIKRLTEGTEVRIDSARINDIPFFCTSGIGFDAAVAHHFASSLDRGFKTYIRYSLDTYKKYLPVNVAFTGENLPTFLLTFANAGQFGNNAWIAPKASVTDGSLDLCHIRPFPDWYAMVLGARLFSKSLGQSQYATYSTFRDLTVHTDQLPVLAHADGEPVTIDTTRIQVRCLPKSLSVVC</sequence>
<dbReference type="SUPFAM" id="SSF111331">
    <property type="entry name" value="NAD kinase/diacylglycerol kinase-like"/>
    <property type="match status" value="1"/>
</dbReference>
<dbReference type="Gene3D" id="3.40.50.10330">
    <property type="entry name" value="Probable inorganic polyphosphate/atp-NAD kinase, domain 1"/>
    <property type="match status" value="1"/>
</dbReference>
<name>A0ABP8M7E7_9BACT</name>
<keyword evidence="3 6" id="KW-0418">Kinase</keyword>
<dbReference type="InterPro" id="IPR001206">
    <property type="entry name" value="Diacylglycerol_kinase_cat_dom"/>
</dbReference>